<dbReference type="EC" id="2.1.1.37" evidence="1"/>
<dbReference type="AlphaFoldDB" id="E3JDP9"/>
<dbReference type="PROSITE" id="PS00095">
    <property type="entry name" value="C5_MTASE_2"/>
    <property type="match status" value="1"/>
</dbReference>
<dbReference type="HOGENOM" id="CLU_006958_5_2_11"/>
<keyword evidence="3 6" id="KW-0808">Transferase</keyword>
<dbReference type="Gene3D" id="3.40.50.150">
    <property type="entry name" value="Vaccinia Virus protein VP39"/>
    <property type="match status" value="1"/>
</dbReference>
<accession>E3JDP9</accession>
<evidence type="ECO:0000256" key="3">
    <source>
        <dbReference type="ARBA" id="ARBA00022679"/>
    </source>
</evidence>
<keyword evidence="4 6" id="KW-0949">S-adenosyl-L-methionine</keyword>
<keyword evidence="2 6" id="KW-0489">Methyltransferase</keyword>
<evidence type="ECO:0000313" key="9">
    <source>
        <dbReference type="Proteomes" id="UP000002484"/>
    </source>
</evidence>
<keyword evidence="5" id="KW-0680">Restriction system</keyword>
<evidence type="ECO:0000256" key="4">
    <source>
        <dbReference type="ARBA" id="ARBA00022691"/>
    </source>
</evidence>
<dbReference type="EMBL" id="CP002299">
    <property type="protein sequence ID" value="ADP84815.1"/>
    <property type="molecule type" value="Genomic_DNA"/>
</dbReference>
<dbReference type="eggNOG" id="COG0270">
    <property type="taxonomic scope" value="Bacteria"/>
</dbReference>
<dbReference type="SUPFAM" id="SSF53335">
    <property type="entry name" value="S-adenosyl-L-methionine-dependent methyltransferases"/>
    <property type="match status" value="1"/>
</dbReference>
<evidence type="ECO:0000313" key="8">
    <source>
        <dbReference type="EMBL" id="ADP84815.1"/>
    </source>
</evidence>
<evidence type="ECO:0000256" key="1">
    <source>
        <dbReference type="ARBA" id="ARBA00011975"/>
    </source>
</evidence>
<feature type="compositionally biased region" description="Basic and acidic residues" evidence="7">
    <location>
        <begin position="236"/>
        <end position="254"/>
    </location>
</feature>
<evidence type="ECO:0000256" key="2">
    <source>
        <dbReference type="ARBA" id="ARBA00022603"/>
    </source>
</evidence>
<dbReference type="STRING" id="298654.FraEuI1c_6846"/>
<dbReference type="KEGG" id="fri:FraEuI1c_6846"/>
<dbReference type="GO" id="GO:0003677">
    <property type="term" value="F:DNA binding"/>
    <property type="evidence" value="ECO:0007669"/>
    <property type="project" value="TreeGrafter"/>
</dbReference>
<feature type="region of interest" description="Disordered" evidence="7">
    <location>
        <begin position="187"/>
        <end position="341"/>
    </location>
</feature>
<dbReference type="GO" id="GO:0003886">
    <property type="term" value="F:DNA (cytosine-5-)-methyltransferase activity"/>
    <property type="evidence" value="ECO:0007669"/>
    <property type="project" value="UniProtKB-EC"/>
</dbReference>
<comment type="similarity">
    <text evidence="6">Belongs to the class I-like SAM-binding methyltransferase superfamily. C5-methyltransferase family.</text>
</comment>
<proteinExistence type="inferred from homology"/>
<dbReference type="Proteomes" id="UP000002484">
    <property type="component" value="Chromosome"/>
</dbReference>
<evidence type="ECO:0000256" key="7">
    <source>
        <dbReference type="SAM" id="MobiDB-lite"/>
    </source>
</evidence>
<sequence>MRVLSLCSGIGALDLGLERAGLTTVGQVERDPFCQRVLARHWPEVPRHDDVLTTTEWWTAQPDRPTVDVVAGGFPCQPASVAGARRGSADERWLWPGVHHVIDTLRPRFVVLENVPGLLSLRPGRPAGGGELGDAPGVPVGLGAVLGDLAASGYDARWDCIPAAAVGAPHRRDRFWLIAVLADPNGQRRGTRWAGRPARPGDHREDVAPAGLADPDRERRHVRPGTRGHLAGQPEPADRRDPLADPDGESRGRPPWDALAGRGPASAGVGPAQPGRRGDVADPDGAGLDPRGWLGRAWPTPVRDGWWTPEPRMGGTDDGPAPGVDPGRLTPEPWERGTPRLATGIPHQTERLRGLGNAVVPQVAEHVGRILLDLATRVDVPGGPVMAAATT</sequence>
<dbReference type="GO" id="GO:0032259">
    <property type="term" value="P:methylation"/>
    <property type="evidence" value="ECO:0007669"/>
    <property type="project" value="UniProtKB-KW"/>
</dbReference>
<evidence type="ECO:0000256" key="6">
    <source>
        <dbReference type="PROSITE-ProRule" id="PRU01016"/>
    </source>
</evidence>
<reference evidence="8 9" key="1">
    <citation type="submission" date="2010-10" db="EMBL/GenBank/DDBJ databases">
        <title>Complete sequence of Frankia sp. EuI1c.</title>
        <authorList>
            <consortium name="US DOE Joint Genome Institute"/>
            <person name="Lucas S."/>
            <person name="Copeland A."/>
            <person name="Lapidus A."/>
            <person name="Cheng J.-F."/>
            <person name="Bruce D."/>
            <person name="Goodwin L."/>
            <person name="Pitluck S."/>
            <person name="Chertkov O."/>
            <person name="Detter J.C."/>
            <person name="Han C."/>
            <person name="Tapia R."/>
            <person name="Land M."/>
            <person name="Hauser L."/>
            <person name="Jeffries C."/>
            <person name="Kyrpides N."/>
            <person name="Ivanova N."/>
            <person name="Mikhailova N."/>
            <person name="Beauchemin N."/>
            <person name="Sen A."/>
            <person name="Sur S.A."/>
            <person name="Gtari M."/>
            <person name="Wall L."/>
            <person name="Tisa L."/>
            <person name="Woyke T."/>
        </authorList>
    </citation>
    <scope>NUCLEOTIDE SEQUENCE [LARGE SCALE GENOMIC DNA]</scope>
    <source>
        <strain evidence="9">DSM 45817 / CECT 9037 / EuI1c</strain>
    </source>
</reference>
<dbReference type="Pfam" id="PF00145">
    <property type="entry name" value="DNA_methylase"/>
    <property type="match status" value="1"/>
</dbReference>
<dbReference type="InterPro" id="IPR031303">
    <property type="entry name" value="C5_meth_CS"/>
</dbReference>
<dbReference type="InterPro" id="IPR001525">
    <property type="entry name" value="C5_MeTfrase"/>
</dbReference>
<dbReference type="InterPro" id="IPR029063">
    <property type="entry name" value="SAM-dependent_MTases_sf"/>
</dbReference>
<name>E3JDP9_PSEI1</name>
<keyword evidence="9" id="KW-1185">Reference proteome</keyword>
<dbReference type="PANTHER" id="PTHR10629">
    <property type="entry name" value="CYTOSINE-SPECIFIC METHYLTRANSFERASE"/>
    <property type="match status" value="1"/>
</dbReference>
<evidence type="ECO:0000256" key="5">
    <source>
        <dbReference type="ARBA" id="ARBA00022747"/>
    </source>
</evidence>
<gene>
    <name evidence="8" type="ordered locus">FraEuI1c_6846</name>
</gene>
<dbReference type="InParanoid" id="E3JDP9"/>
<dbReference type="GO" id="GO:0009307">
    <property type="term" value="P:DNA restriction-modification system"/>
    <property type="evidence" value="ECO:0007669"/>
    <property type="project" value="UniProtKB-KW"/>
</dbReference>
<dbReference type="PROSITE" id="PS51679">
    <property type="entry name" value="SAM_MT_C5"/>
    <property type="match status" value="1"/>
</dbReference>
<dbReference type="PANTHER" id="PTHR10629:SF50">
    <property type="entry name" value="DNA (CYTOSINE-5)-METHYLTRANSFERASE CMT3"/>
    <property type="match status" value="1"/>
</dbReference>
<protein>
    <recommendedName>
        <fullName evidence="1">DNA (cytosine-5-)-methyltransferase</fullName>
        <ecNumber evidence="1">2.1.1.37</ecNumber>
    </recommendedName>
</protein>
<dbReference type="PRINTS" id="PR00105">
    <property type="entry name" value="C5METTRFRASE"/>
</dbReference>
<dbReference type="REBASE" id="28768">
    <property type="entry name" value="M.FspEUIORF6846P"/>
</dbReference>
<feature type="active site" evidence="6">
    <location>
        <position position="76"/>
    </location>
</feature>
<organism evidence="8 9">
    <name type="scientific">Pseudofrankia inefficax (strain DSM 45817 / CECT 9037 / DDB 130130 / EuI1c)</name>
    <name type="common">Frankia inefficax</name>
    <dbReference type="NCBI Taxonomy" id="298654"/>
    <lineage>
        <taxon>Bacteria</taxon>
        <taxon>Bacillati</taxon>
        <taxon>Actinomycetota</taxon>
        <taxon>Actinomycetes</taxon>
        <taxon>Frankiales</taxon>
        <taxon>Frankiaceae</taxon>
        <taxon>Pseudofrankia</taxon>
    </lineage>
</organism>
<dbReference type="InterPro" id="IPR050390">
    <property type="entry name" value="C5-Methyltransferase"/>
</dbReference>
<dbReference type="GO" id="GO:0044027">
    <property type="term" value="P:negative regulation of gene expression via chromosomal CpG island methylation"/>
    <property type="evidence" value="ECO:0007669"/>
    <property type="project" value="TreeGrafter"/>
</dbReference>